<comment type="similarity">
    <text evidence="2">Belongs to the EamA transporter family.</text>
</comment>
<dbReference type="STRING" id="1076937.SAMN04488120_11065"/>
<evidence type="ECO:0000256" key="5">
    <source>
        <dbReference type="ARBA" id="ARBA00023136"/>
    </source>
</evidence>
<evidence type="ECO:0000256" key="6">
    <source>
        <dbReference type="SAM" id="Phobius"/>
    </source>
</evidence>
<dbReference type="RefSeq" id="WP_091534664.1">
    <property type="nucleotide sequence ID" value="NZ_FOOC01000010.1"/>
</dbReference>
<dbReference type="Proteomes" id="UP000199771">
    <property type="component" value="Unassembled WGS sequence"/>
</dbReference>
<feature type="transmembrane region" description="Helical" evidence="6">
    <location>
        <begin position="7"/>
        <end position="30"/>
    </location>
</feature>
<feature type="transmembrane region" description="Helical" evidence="6">
    <location>
        <begin position="98"/>
        <end position="115"/>
    </location>
</feature>
<dbReference type="Gene3D" id="1.10.3730.20">
    <property type="match status" value="1"/>
</dbReference>
<dbReference type="OrthoDB" id="9812547at2"/>
<dbReference type="SUPFAM" id="SSF103481">
    <property type="entry name" value="Multidrug resistance efflux transporter EmrE"/>
    <property type="match status" value="2"/>
</dbReference>
<evidence type="ECO:0000259" key="7">
    <source>
        <dbReference type="Pfam" id="PF00892"/>
    </source>
</evidence>
<evidence type="ECO:0000313" key="8">
    <source>
        <dbReference type="EMBL" id="SFF58437.1"/>
    </source>
</evidence>
<gene>
    <name evidence="8" type="ORF">SAMN04488120_11065</name>
</gene>
<dbReference type="EMBL" id="FOOC01000010">
    <property type="protein sequence ID" value="SFF58437.1"/>
    <property type="molecule type" value="Genomic_DNA"/>
</dbReference>
<evidence type="ECO:0000256" key="4">
    <source>
        <dbReference type="ARBA" id="ARBA00022989"/>
    </source>
</evidence>
<feature type="transmembrane region" description="Helical" evidence="6">
    <location>
        <begin position="68"/>
        <end position="86"/>
    </location>
</feature>
<dbReference type="InterPro" id="IPR050638">
    <property type="entry name" value="AA-Vitamin_Transporters"/>
</dbReference>
<feature type="domain" description="EamA" evidence="7">
    <location>
        <begin position="155"/>
        <end position="288"/>
    </location>
</feature>
<feature type="transmembrane region" description="Helical" evidence="6">
    <location>
        <begin position="153"/>
        <end position="172"/>
    </location>
</feature>
<dbReference type="AlphaFoldDB" id="A0A1I2JZR1"/>
<accession>A0A1I2JZR1</accession>
<feature type="domain" description="EamA" evidence="7">
    <location>
        <begin position="12"/>
        <end position="141"/>
    </location>
</feature>
<dbReference type="GO" id="GO:0016020">
    <property type="term" value="C:membrane"/>
    <property type="evidence" value="ECO:0007669"/>
    <property type="project" value="UniProtKB-SubCell"/>
</dbReference>
<evidence type="ECO:0000256" key="3">
    <source>
        <dbReference type="ARBA" id="ARBA00022692"/>
    </source>
</evidence>
<dbReference type="InterPro" id="IPR000620">
    <property type="entry name" value="EamA_dom"/>
</dbReference>
<evidence type="ECO:0000313" key="9">
    <source>
        <dbReference type="Proteomes" id="UP000199771"/>
    </source>
</evidence>
<feature type="transmembrane region" description="Helical" evidence="6">
    <location>
        <begin position="271"/>
        <end position="291"/>
    </location>
</feature>
<sequence>MAARPVQIVAAFATVYVVWGSTYLAIRIGVEDLPPVLFAGVRFLIAAPLMFAYAWWRGARLPRHLRDWWMIVVTALMMLVGANGLVTWSEQWIESNQAALIVATSALWMAWFGTWGDRGERLSALTLTGLLVGFVGVAVLVGTGLRLRDAPAAAYAALLLSPMLWAGGSVLARRHPLSVSPLMVAALQMLVTGIVMTALGLALGEASRWTPTMASLAALVYLAVFGSCIAYGAYYWLVHQVTPAQLGTYAYVNPAIAVLLGWWLLDEHMRPPQLVGTLVILAGVALVTVAARRGAAQPGRERP</sequence>
<feature type="transmembrane region" description="Helical" evidence="6">
    <location>
        <begin position="122"/>
        <end position="141"/>
    </location>
</feature>
<dbReference type="Pfam" id="PF00892">
    <property type="entry name" value="EamA"/>
    <property type="match status" value="2"/>
</dbReference>
<dbReference type="PANTHER" id="PTHR32322">
    <property type="entry name" value="INNER MEMBRANE TRANSPORTER"/>
    <property type="match status" value="1"/>
</dbReference>
<organism evidence="8 9">
    <name type="scientific">Fontimonas thermophila</name>
    <dbReference type="NCBI Taxonomy" id="1076937"/>
    <lineage>
        <taxon>Bacteria</taxon>
        <taxon>Pseudomonadati</taxon>
        <taxon>Pseudomonadota</taxon>
        <taxon>Gammaproteobacteria</taxon>
        <taxon>Nevskiales</taxon>
        <taxon>Nevskiaceae</taxon>
        <taxon>Fontimonas</taxon>
    </lineage>
</organism>
<keyword evidence="5 6" id="KW-0472">Membrane</keyword>
<reference evidence="8 9" key="1">
    <citation type="submission" date="2016-10" db="EMBL/GenBank/DDBJ databases">
        <authorList>
            <person name="de Groot N.N."/>
        </authorList>
    </citation>
    <scope>NUCLEOTIDE SEQUENCE [LARGE SCALE GENOMIC DNA]</scope>
    <source>
        <strain evidence="8 9">DSM 23609</strain>
    </source>
</reference>
<feature type="transmembrane region" description="Helical" evidence="6">
    <location>
        <begin position="249"/>
        <end position="265"/>
    </location>
</feature>
<dbReference type="InterPro" id="IPR037185">
    <property type="entry name" value="EmrE-like"/>
</dbReference>
<feature type="transmembrane region" description="Helical" evidence="6">
    <location>
        <begin position="36"/>
        <end position="56"/>
    </location>
</feature>
<feature type="transmembrane region" description="Helical" evidence="6">
    <location>
        <begin position="216"/>
        <end position="237"/>
    </location>
</feature>
<keyword evidence="9" id="KW-1185">Reference proteome</keyword>
<feature type="transmembrane region" description="Helical" evidence="6">
    <location>
        <begin position="184"/>
        <end position="204"/>
    </location>
</feature>
<keyword evidence="3 6" id="KW-0812">Transmembrane</keyword>
<keyword evidence="4 6" id="KW-1133">Transmembrane helix</keyword>
<protein>
    <submittedName>
        <fullName evidence="8">Permease of the drug/metabolite transporter (DMT) superfamily</fullName>
    </submittedName>
</protein>
<comment type="subcellular location">
    <subcellularLocation>
        <location evidence="1">Membrane</location>
        <topology evidence="1">Multi-pass membrane protein</topology>
    </subcellularLocation>
</comment>
<dbReference type="PANTHER" id="PTHR32322:SF2">
    <property type="entry name" value="EAMA DOMAIN-CONTAINING PROTEIN"/>
    <property type="match status" value="1"/>
</dbReference>
<name>A0A1I2JZR1_9GAMM</name>
<evidence type="ECO:0000256" key="2">
    <source>
        <dbReference type="ARBA" id="ARBA00007362"/>
    </source>
</evidence>
<proteinExistence type="inferred from homology"/>
<evidence type="ECO:0000256" key="1">
    <source>
        <dbReference type="ARBA" id="ARBA00004141"/>
    </source>
</evidence>